<reference evidence="1 2" key="1">
    <citation type="journal article" date="2013" name="Genome Announc.">
        <title>Draft Genome Sequence of Streptomyces viridochromogenes Strain Tu57, Producer of Avilamycin.</title>
        <authorList>
            <person name="Gruning B.A."/>
            <person name="Erxleben A."/>
            <person name="Hahnlein A."/>
            <person name="Gunther S."/>
        </authorList>
    </citation>
    <scope>NUCLEOTIDE SEQUENCE [LARGE SCALE GENOMIC DNA]</scope>
    <source>
        <strain evidence="1 2">Tue57</strain>
    </source>
</reference>
<dbReference type="EMBL" id="AMLP01000187">
    <property type="protein sequence ID" value="ELS53002.1"/>
    <property type="molecule type" value="Genomic_DNA"/>
</dbReference>
<proteinExistence type="predicted"/>
<name>L8PCF5_STRVR</name>
<protein>
    <submittedName>
        <fullName evidence="1">Uncharacterized protein</fullName>
    </submittedName>
</protein>
<organism evidence="1 2">
    <name type="scientific">Streptomyces viridochromogenes Tue57</name>
    <dbReference type="NCBI Taxonomy" id="1160705"/>
    <lineage>
        <taxon>Bacteria</taxon>
        <taxon>Bacillati</taxon>
        <taxon>Actinomycetota</taxon>
        <taxon>Actinomycetes</taxon>
        <taxon>Kitasatosporales</taxon>
        <taxon>Streptomycetaceae</taxon>
        <taxon>Streptomyces</taxon>
    </lineage>
</organism>
<dbReference type="Proteomes" id="UP000011205">
    <property type="component" value="Unassembled WGS sequence"/>
</dbReference>
<sequence>MAHGAGDLWCADYVGVLEETGTITTTVGIR</sequence>
<dbReference type="AlphaFoldDB" id="L8PCF5"/>
<evidence type="ECO:0000313" key="1">
    <source>
        <dbReference type="EMBL" id="ELS53002.1"/>
    </source>
</evidence>
<comment type="caution">
    <text evidence="1">The sequence shown here is derived from an EMBL/GenBank/DDBJ whole genome shotgun (WGS) entry which is preliminary data.</text>
</comment>
<accession>L8PCF5</accession>
<evidence type="ECO:0000313" key="2">
    <source>
        <dbReference type="Proteomes" id="UP000011205"/>
    </source>
</evidence>
<gene>
    <name evidence="1" type="ORF">STVIR_6033</name>
</gene>